<keyword evidence="2" id="KW-0732">Signal</keyword>
<feature type="chain" id="PRO_5042159244" evidence="2">
    <location>
        <begin position="20"/>
        <end position="480"/>
    </location>
</feature>
<comment type="caution">
    <text evidence="3">The sequence shown here is derived from an EMBL/GenBank/DDBJ whole genome shotgun (WGS) entry which is preliminary data.</text>
</comment>
<sequence>MKQLISTFLPLLFALGSTALVIPEDLPDGIYSIPFDSTGEATRSPSSLQRRQNDPPPLPNPVATCAGTSLRRSDFDVAKEQFGSICQKDTQYPTNMAVVIAAGDAIAYMCNFNSFTNRCWTKEYEEASTILDSACGNDGVGSLYVDRWKKSASLKSLCEVSKYMNEVLTPYLYTSLSIRTTDLSSAGLTSTIKGIPIANLKYTRHVSIERPFYKLPNGCLHKYGSMTNAGYKYGDTLFIDFVEHICRLLDAIPYNRLETFRWDLGACLDEVLMIPSESWMVKQPGVKAISLITDPRCGTYRHAHFDVNLVEFTELQSLTWIGLGKIDDLESLRDFASANGRNLTSLSLDLIHWDGLENYYMYELEELRGPPPSPTRDNFFANDIFGINPGEMKECLPSLRCLSLSAVSFQSVPMEMAFAFNFSQLRKLELRHCPHSARLLRSIVESGQPTVLTSFKFGMEDFFEVEEEAQIQLTYLPWVV</sequence>
<evidence type="ECO:0000256" key="1">
    <source>
        <dbReference type="SAM" id="MobiDB-lite"/>
    </source>
</evidence>
<dbReference type="InterPro" id="IPR032675">
    <property type="entry name" value="LRR_dom_sf"/>
</dbReference>
<evidence type="ECO:0000313" key="4">
    <source>
        <dbReference type="Proteomes" id="UP001187682"/>
    </source>
</evidence>
<dbReference type="SUPFAM" id="SSF52058">
    <property type="entry name" value="L domain-like"/>
    <property type="match status" value="1"/>
</dbReference>
<protein>
    <submittedName>
        <fullName evidence="3">Uncharacterized protein</fullName>
    </submittedName>
</protein>
<dbReference type="AlphaFoldDB" id="A0AAE8N974"/>
<dbReference type="Gene3D" id="3.80.10.10">
    <property type="entry name" value="Ribonuclease Inhibitor"/>
    <property type="match status" value="1"/>
</dbReference>
<gene>
    <name evidence="3" type="ORF">DNG_10084</name>
</gene>
<organism evidence="3 4">
    <name type="scientific">Cephalotrichum gorgonifer</name>
    <dbReference type="NCBI Taxonomy" id="2041049"/>
    <lineage>
        <taxon>Eukaryota</taxon>
        <taxon>Fungi</taxon>
        <taxon>Dikarya</taxon>
        <taxon>Ascomycota</taxon>
        <taxon>Pezizomycotina</taxon>
        <taxon>Sordariomycetes</taxon>
        <taxon>Hypocreomycetidae</taxon>
        <taxon>Microascales</taxon>
        <taxon>Microascaceae</taxon>
        <taxon>Cephalotrichum</taxon>
    </lineage>
</organism>
<dbReference type="Proteomes" id="UP001187682">
    <property type="component" value="Unassembled WGS sequence"/>
</dbReference>
<reference evidence="3" key="1">
    <citation type="submission" date="2018-03" db="EMBL/GenBank/DDBJ databases">
        <authorList>
            <person name="Guldener U."/>
        </authorList>
    </citation>
    <scope>NUCLEOTIDE SEQUENCE</scope>
</reference>
<proteinExistence type="predicted"/>
<feature type="region of interest" description="Disordered" evidence="1">
    <location>
        <begin position="40"/>
        <end position="60"/>
    </location>
</feature>
<feature type="signal peptide" evidence="2">
    <location>
        <begin position="1"/>
        <end position="19"/>
    </location>
</feature>
<name>A0AAE8N974_9PEZI</name>
<keyword evidence="4" id="KW-1185">Reference proteome</keyword>
<evidence type="ECO:0000256" key="2">
    <source>
        <dbReference type="SAM" id="SignalP"/>
    </source>
</evidence>
<evidence type="ECO:0000313" key="3">
    <source>
        <dbReference type="EMBL" id="SPO07390.1"/>
    </source>
</evidence>
<accession>A0AAE8N974</accession>
<dbReference type="EMBL" id="ONZQ02000020">
    <property type="protein sequence ID" value="SPO07390.1"/>
    <property type="molecule type" value="Genomic_DNA"/>
</dbReference>
<feature type="compositionally biased region" description="Polar residues" evidence="1">
    <location>
        <begin position="40"/>
        <end position="50"/>
    </location>
</feature>